<feature type="region of interest" description="Disordered" evidence="1">
    <location>
        <begin position="35"/>
        <end position="138"/>
    </location>
</feature>
<dbReference type="AlphaFoldDB" id="A0A7S1M057"/>
<evidence type="ECO:0000313" key="2">
    <source>
        <dbReference type="EMBL" id="CAD9118214.1"/>
    </source>
</evidence>
<protein>
    <submittedName>
        <fullName evidence="2">Uncharacterized protein</fullName>
    </submittedName>
</protein>
<organism evidence="2">
    <name type="scientific">Neobodo designis</name>
    <name type="common">Flagellated protozoan</name>
    <name type="synonym">Bodo designis</name>
    <dbReference type="NCBI Taxonomy" id="312471"/>
    <lineage>
        <taxon>Eukaryota</taxon>
        <taxon>Discoba</taxon>
        <taxon>Euglenozoa</taxon>
        <taxon>Kinetoplastea</taxon>
        <taxon>Metakinetoplastina</taxon>
        <taxon>Neobodonida</taxon>
        <taxon>Neobodo</taxon>
    </lineage>
</organism>
<gene>
    <name evidence="2" type="ORF">NDES1114_LOCUS15904</name>
</gene>
<name>A0A7S1M057_NEODS</name>
<proteinExistence type="predicted"/>
<reference evidence="2" key="1">
    <citation type="submission" date="2021-01" db="EMBL/GenBank/DDBJ databases">
        <authorList>
            <person name="Corre E."/>
            <person name="Pelletier E."/>
            <person name="Niang G."/>
            <person name="Scheremetjew M."/>
            <person name="Finn R."/>
            <person name="Kale V."/>
            <person name="Holt S."/>
            <person name="Cochrane G."/>
            <person name="Meng A."/>
            <person name="Brown T."/>
            <person name="Cohen L."/>
        </authorList>
    </citation>
    <scope>NUCLEOTIDE SEQUENCE</scope>
    <source>
        <strain evidence="2">CCAP 1951/1</strain>
    </source>
</reference>
<accession>A0A7S1M057</accession>
<sequence>MHCVPAPSAGRGGGSWEQRHVLAGRMEAHMQRVRRARCRVDTDSPAGWHPSSGEPYESKSEQRRRRQRRFEAMRQTAAADASAVHYEIDDRPRSPPRPVSAGATRHQVTVHAPHLSRRPASAMAKKPVPRLGRADRSEVAAGGPEEVINSPAFAAFVSALAGLNEADRAEVMDAAGAAAYDERLMRQFREAM</sequence>
<dbReference type="EMBL" id="HBGF01024029">
    <property type="protein sequence ID" value="CAD9118214.1"/>
    <property type="molecule type" value="Transcribed_RNA"/>
</dbReference>
<evidence type="ECO:0000256" key="1">
    <source>
        <dbReference type="SAM" id="MobiDB-lite"/>
    </source>
</evidence>